<evidence type="ECO:0000313" key="2">
    <source>
        <dbReference type="Proteomes" id="UP001433508"/>
    </source>
</evidence>
<organism evidence="1 2">
    <name type="scientific">Lipomyces kononenkoae</name>
    <name type="common">Yeast</name>
    <dbReference type="NCBI Taxonomy" id="34357"/>
    <lineage>
        <taxon>Eukaryota</taxon>
        <taxon>Fungi</taxon>
        <taxon>Dikarya</taxon>
        <taxon>Ascomycota</taxon>
        <taxon>Saccharomycotina</taxon>
        <taxon>Lipomycetes</taxon>
        <taxon>Lipomycetales</taxon>
        <taxon>Lipomycetaceae</taxon>
        <taxon>Lipomyces</taxon>
    </lineage>
</organism>
<protein>
    <submittedName>
        <fullName evidence="1">Uncharacterized protein</fullName>
    </submittedName>
</protein>
<keyword evidence="2" id="KW-1185">Reference proteome</keyword>
<dbReference type="Proteomes" id="UP001433508">
    <property type="component" value="Unassembled WGS sequence"/>
</dbReference>
<proteinExistence type="predicted"/>
<gene>
    <name evidence="1" type="ORF">V1525DRAFT_37029</name>
</gene>
<comment type="caution">
    <text evidence="1">The sequence shown here is derived from an EMBL/GenBank/DDBJ whole genome shotgun (WGS) entry which is preliminary data.</text>
</comment>
<reference evidence="2" key="1">
    <citation type="journal article" date="2024" name="Front. Bioeng. Biotechnol.">
        <title>Genome-scale model development and genomic sequencing of the oleaginous clade Lipomyces.</title>
        <authorList>
            <person name="Czajka J.J."/>
            <person name="Han Y."/>
            <person name="Kim J."/>
            <person name="Mondo S.J."/>
            <person name="Hofstad B.A."/>
            <person name="Robles A."/>
            <person name="Haridas S."/>
            <person name="Riley R."/>
            <person name="LaButti K."/>
            <person name="Pangilinan J."/>
            <person name="Andreopoulos W."/>
            <person name="Lipzen A."/>
            <person name="Yan J."/>
            <person name="Wang M."/>
            <person name="Ng V."/>
            <person name="Grigoriev I.V."/>
            <person name="Spatafora J.W."/>
            <person name="Magnuson J.K."/>
            <person name="Baker S.E."/>
            <person name="Pomraning K.R."/>
        </authorList>
    </citation>
    <scope>NUCLEOTIDE SEQUENCE [LARGE SCALE GENOMIC DNA]</scope>
    <source>
        <strain evidence="2">CBS 7786</strain>
    </source>
</reference>
<dbReference type="EMBL" id="MU971346">
    <property type="protein sequence ID" value="KAK9239444.1"/>
    <property type="molecule type" value="Genomic_DNA"/>
</dbReference>
<sequence>MAALITSIARHSARRNISPLTRCMLSCQFSTARVASQNTSVGGQAQSSTADSQPVSSSTAEAEEPMRPKVRRKKIVFEQEVDNRPEWLQRLMHQRDKVMAIYFKLVKKQPFIFYGGPFLTLIVIASYYLQEFTEIRYKAHDQKKQMATADDLDPRKHSTNASRFRNETREEYYKRNYKLLQSEATEDYEVKRIERRPGDPPVKW</sequence>
<accession>A0ACC3T7M9</accession>
<name>A0ACC3T7M9_LIPKO</name>
<evidence type="ECO:0000313" key="1">
    <source>
        <dbReference type="EMBL" id="KAK9239444.1"/>
    </source>
</evidence>